<dbReference type="NCBIfam" id="TIGR01256">
    <property type="entry name" value="modA"/>
    <property type="match status" value="1"/>
</dbReference>
<dbReference type="Gene3D" id="3.40.190.10">
    <property type="entry name" value="Periplasmic binding protein-like II"/>
    <property type="match status" value="2"/>
</dbReference>
<protein>
    <submittedName>
        <fullName evidence="6">Molybdate ABC transporter substrate-binding protein</fullName>
    </submittedName>
</protein>
<evidence type="ECO:0000313" key="7">
    <source>
        <dbReference type="Proteomes" id="UP000307790"/>
    </source>
</evidence>
<dbReference type="EMBL" id="VCBC01000004">
    <property type="protein sequence ID" value="TLU66855.1"/>
    <property type="molecule type" value="Genomic_DNA"/>
</dbReference>
<accession>A0A5R9IMU8</accession>
<reference evidence="6 7" key="1">
    <citation type="submission" date="2019-05" db="EMBL/GenBank/DDBJ databases">
        <title>Genome sequences of Thalassotalea litorea 1K03283.</title>
        <authorList>
            <person name="Zhang D."/>
        </authorList>
    </citation>
    <scope>NUCLEOTIDE SEQUENCE [LARGE SCALE GENOMIC DNA]</scope>
    <source>
        <strain evidence="6 7">MCCC 1K03283</strain>
    </source>
</reference>
<keyword evidence="3 5" id="KW-0732">Signal</keyword>
<keyword evidence="4" id="KW-0500">Molybdenum</keyword>
<evidence type="ECO:0000256" key="1">
    <source>
        <dbReference type="ARBA" id="ARBA00009175"/>
    </source>
</evidence>
<dbReference type="GO" id="GO:0015689">
    <property type="term" value="P:molybdate ion transport"/>
    <property type="evidence" value="ECO:0007669"/>
    <property type="project" value="InterPro"/>
</dbReference>
<feature type="signal peptide" evidence="5">
    <location>
        <begin position="1"/>
        <end position="22"/>
    </location>
</feature>
<feature type="binding site" evidence="4">
    <location>
        <position position="170"/>
    </location>
    <ligand>
        <name>molybdate</name>
        <dbReference type="ChEBI" id="CHEBI:36264"/>
    </ligand>
</feature>
<dbReference type="PIRSF" id="PIRSF004846">
    <property type="entry name" value="ModA"/>
    <property type="match status" value="1"/>
</dbReference>
<dbReference type="OrthoDB" id="9785015at2"/>
<keyword evidence="7" id="KW-1185">Reference proteome</keyword>
<dbReference type="PANTHER" id="PTHR30632:SF14">
    <property type="entry name" value="TUNGSTATE_MOLYBDATE_CHROMATE-BINDING PROTEIN MODA"/>
    <property type="match status" value="1"/>
</dbReference>
<sequence length="259" mass="28702">MVNISRSLLIILTLIGSTVASAEQMQTTLKIGVAANFAEPLRRLVTAYNQQNDHKIDAKISVAATGVLYQQVRHGAPFDLVFSADKKRPMLMEDEGFALENSRFTYAIGQLALWSATNPKTALDALQNHPGKIAIAAPHLAPYGKAAREALVSLGLWRKYHRQVITANNISQTYQQTRTGAVEFGIISHSQLLLSDIGSGVLIDRNLHEPIEQQMIILNSCKDVELARDFQRFILSDSSQKFIIEMGYADPETPIDEQQ</sequence>
<comment type="similarity">
    <text evidence="1">Belongs to the bacterial solute-binding protein ModA family.</text>
</comment>
<comment type="caution">
    <text evidence="6">The sequence shown here is derived from an EMBL/GenBank/DDBJ whole genome shotgun (WGS) entry which is preliminary data.</text>
</comment>
<name>A0A5R9IMU8_9GAMM</name>
<dbReference type="InterPro" id="IPR044084">
    <property type="entry name" value="AvModA-like_subst-bd"/>
</dbReference>
<proteinExistence type="inferred from homology"/>
<feature type="chain" id="PRO_5024309415" evidence="5">
    <location>
        <begin position="23"/>
        <end position="259"/>
    </location>
</feature>
<evidence type="ECO:0000256" key="2">
    <source>
        <dbReference type="ARBA" id="ARBA00022723"/>
    </source>
</evidence>
<evidence type="ECO:0000256" key="5">
    <source>
        <dbReference type="SAM" id="SignalP"/>
    </source>
</evidence>
<evidence type="ECO:0000313" key="6">
    <source>
        <dbReference type="EMBL" id="TLU66855.1"/>
    </source>
</evidence>
<dbReference type="InterPro" id="IPR005950">
    <property type="entry name" value="ModA"/>
</dbReference>
<dbReference type="GO" id="GO:0046872">
    <property type="term" value="F:metal ion binding"/>
    <property type="evidence" value="ECO:0007669"/>
    <property type="project" value="UniProtKB-KW"/>
</dbReference>
<dbReference type="GO" id="GO:0030973">
    <property type="term" value="F:molybdate ion binding"/>
    <property type="evidence" value="ECO:0007669"/>
    <property type="project" value="InterPro"/>
</dbReference>
<keyword evidence="2 4" id="KW-0479">Metal-binding</keyword>
<organism evidence="6 7">
    <name type="scientific">Thalassotalea litorea</name>
    <dbReference type="NCBI Taxonomy" id="2020715"/>
    <lineage>
        <taxon>Bacteria</taxon>
        <taxon>Pseudomonadati</taxon>
        <taxon>Pseudomonadota</taxon>
        <taxon>Gammaproteobacteria</taxon>
        <taxon>Alteromonadales</taxon>
        <taxon>Colwelliaceae</taxon>
        <taxon>Thalassotalea</taxon>
    </lineage>
</organism>
<feature type="binding site" evidence="4">
    <location>
        <position position="65"/>
    </location>
    <ligand>
        <name>molybdate</name>
        <dbReference type="ChEBI" id="CHEBI:36264"/>
    </ligand>
</feature>
<dbReference type="PANTHER" id="PTHR30632">
    <property type="entry name" value="MOLYBDATE-BINDING PERIPLASMIC PROTEIN"/>
    <property type="match status" value="1"/>
</dbReference>
<dbReference type="Pfam" id="PF13531">
    <property type="entry name" value="SBP_bac_11"/>
    <property type="match status" value="1"/>
</dbReference>
<dbReference type="Proteomes" id="UP000307790">
    <property type="component" value="Unassembled WGS sequence"/>
</dbReference>
<evidence type="ECO:0000256" key="4">
    <source>
        <dbReference type="PIRSR" id="PIRSR004846-1"/>
    </source>
</evidence>
<dbReference type="SUPFAM" id="SSF53850">
    <property type="entry name" value="Periplasmic binding protein-like II"/>
    <property type="match status" value="1"/>
</dbReference>
<dbReference type="AlphaFoldDB" id="A0A5R9IMU8"/>
<dbReference type="RefSeq" id="WP_138318921.1">
    <property type="nucleotide sequence ID" value="NZ_VCBC01000004.1"/>
</dbReference>
<gene>
    <name evidence="6" type="primary">modA</name>
    <name evidence="6" type="ORF">FE810_04945</name>
</gene>
<dbReference type="CDD" id="cd13539">
    <property type="entry name" value="PBP2_AvModA"/>
    <property type="match status" value="1"/>
</dbReference>
<evidence type="ECO:0000256" key="3">
    <source>
        <dbReference type="ARBA" id="ARBA00022729"/>
    </source>
</evidence>
<dbReference type="InterPro" id="IPR050682">
    <property type="entry name" value="ModA/WtpA"/>
</dbReference>